<evidence type="ECO:0000256" key="5">
    <source>
        <dbReference type="SAM" id="SignalP"/>
    </source>
</evidence>
<dbReference type="Pfam" id="PF01723">
    <property type="entry name" value="Chorion_1"/>
    <property type="match status" value="1"/>
</dbReference>
<dbReference type="Proteomes" id="UP000249218">
    <property type="component" value="Unassembled WGS sequence"/>
</dbReference>
<reference evidence="6 7" key="1">
    <citation type="journal article" date="2017" name="BMC Biol.">
        <title>Genomic innovations, transcriptional plasticity and gene loss underlying the evolution and divergence of two highly polyphagous and invasive Helicoverpa pest species.</title>
        <authorList>
            <person name="Pearce S.L."/>
            <person name="Clarke D.F."/>
            <person name="East P.D."/>
            <person name="Elfekih S."/>
            <person name="Gordon K.H."/>
            <person name="Jermiin L.S."/>
            <person name="McGaughran A."/>
            <person name="Oakeshott J.G."/>
            <person name="Papanikolaou A."/>
            <person name="Perera O.P."/>
            <person name="Rane R.V."/>
            <person name="Richards S."/>
            <person name="Tay W.T."/>
            <person name="Walsh T.K."/>
            <person name="Anderson A."/>
            <person name="Anderson C.J."/>
            <person name="Asgari S."/>
            <person name="Board P.G."/>
            <person name="Bretschneider A."/>
            <person name="Campbell P.M."/>
            <person name="Chertemps T."/>
            <person name="Christeller J.T."/>
            <person name="Coppin C.W."/>
            <person name="Downes S.J."/>
            <person name="Duan G."/>
            <person name="Farnsworth C.A."/>
            <person name="Good R.T."/>
            <person name="Han L.B."/>
            <person name="Han Y.C."/>
            <person name="Hatje K."/>
            <person name="Horne I."/>
            <person name="Huang Y.P."/>
            <person name="Hughes D.S."/>
            <person name="Jacquin-Joly E."/>
            <person name="James W."/>
            <person name="Jhangiani S."/>
            <person name="Kollmar M."/>
            <person name="Kuwar S.S."/>
            <person name="Li S."/>
            <person name="Liu N.Y."/>
            <person name="Maibeche M.T."/>
            <person name="Miller J.R."/>
            <person name="Montagne N."/>
            <person name="Perry T."/>
            <person name="Qu J."/>
            <person name="Song S.V."/>
            <person name="Sutton G.G."/>
            <person name="Vogel H."/>
            <person name="Walenz B.P."/>
            <person name="Xu W."/>
            <person name="Zhang H.J."/>
            <person name="Zou Z."/>
            <person name="Batterham P."/>
            <person name="Edwards O.R."/>
            <person name="Feyereisen R."/>
            <person name="Gibbs R.A."/>
            <person name="Heckel D.G."/>
            <person name="McGrath A."/>
            <person name="Robin C."/>
            <person name="Scherer S.E."/>
            <person name="Worley K.C."/>
            <person name="Wu Y.D."/>
        </authorList>
    </citation>
    <scope>NUCLEOTIDE SEQUENCE [LARGE SCALE GENOMIC DNA]</scope>
    <source>
        <strain evidence="6">Harm_GR_Male_#8</strain>
        <tissue evidence="6">Whole organism</tissue>
    </source>
</reference>
<feature type="signal peptide" evidence="5">
    <location>
        <begin position="1"/>
        <end position="21"/>
    </location>
</feature>
<comment type="similarity">
    <text evidence="2 4">Belongs to the chorion protein family.</text>
</comment>
<evidence type="ECO:0000256" key="2">
    <source>
        <dbReference type="ARBA" id="ARBA00005906"/>
    </source>
</evidence>
<name>A0A2W1BEU0_HELAM</name>
<feature type="chain" id="PRO_5015838647" evidence="5">
    <location>
        <begin position="22"/>
        <end position="195"/>
    </location>
</feature>
<proteinExistence type="inferred from homology"/>
<evidence type="ECO:0000256" key="4">
    <source>
        <dbReference type="RuleBase" id="RU004378"/>
    </source>
</evidence>
<protein>
    <submittedName>
        <fullName evidence="6">Uncharacterized protein</fullName>
    </submittedName>
</protein>
<evidence type="ECO:0000256" key="3">
    <source>
        <dbReference type="ARBA" id="ARBA00022737"/>
    </source>
</evidence>
<keyword evidence="5" id="KW-0732">Signal</keyword>
<dbReference type="GO" id="GO:0005213">
    <property type="term" value="F:structural constituent of egg chorion"/>
    <property type="evidence" value="ECO:0007669"/>
    <property type="project" value="InterPro"/>
</dbReference>
<dbReference type="AlphaFoldDB" id="A0A2W1BEU0"/>
<sequence>MAAKTLLVLCAQAVLFQCAFSQCLNRGIDASAYGLGSSYGLTGLAGPGLANGLAGANFAGRGLASDGFYSPAMEFTATSGGSLPVTSTSAIAPTGISIVSENVFEGPLSVAGELPFVGTTGMEGAMSSAGAGAINHACGNGVTAMSSDSAAFGPGAAIPPIAATFPVSGVAPVSSYGVPQAGRFGLNGCAGNVLY</sequence>
<dbReference type="InterPro" id="IPR002635">
    <property type="entry name" value="Chorion"/>
</dbReference>
<keyword evidence="7" id="KW-1185">Reference proteome</keyword>
<keyword evidence="3" id="KW-0677">Repeat</keyword>
<organism evidence="6 7">
    <name type="scientific">Helicoverpa armigera</name>
    <name type="common">Cotton bollworm</name>
    <name type="synonym">Heliothis armigera</name>
    <dbReference type="NCBI Taxonomy" id="29058"/>
    <lineage>
        <taxon>Eukaryota</taxon>
        <taxon>Metazoa</taxon>
        <taxon>Ecdysozoa</taxon>
        <taxon>Arthropoda</taxon>
        <taxon>Hexapoda</taxon>
        <taxon>Insecta</taxon>
        <taxon>Pterygota</taxon>
        <taxon>Neoptera</taxon>
        <taxon>Endopterygota</taxon>
        <taxon>Lepidoptera</taxon>
        <taxon>Glossata</taxon>
        <taxon>Ditrysia</taxon>
        <taxon>Noctuoidea</taxon>
        <taxon>Noctuidae</taxon>
        <taxon>Heliothinae</taxon>
        <taxon>Helicoverpa</taxon>
    </lineage>
</organism>
<gene>
    <name evidence="6" type="primary">HaOG211316</name>
    <name evidence="6" type="ORF">B5X24_HaOG211316</name>
</gene>
<evidence type="ECO:0000256" key="1">
    <source>
        <dbReference type="ARBA" id="ARBA00002085"/>
    </source>
</evidence>
<dbReference type="GO" id="GO:0042600">
    <property type="term" value="C:egg chorion"/>
    <property type="evidence" value="ECO:0007669"/>
    <property type="project" value="InterPro"/>
</dbReference>
<dbReference type="OrthoDB" id="6930117at2759"/>
<dbReference type="GO" id="GO:0007304">
    <property type="term" value="P:chorion-containing eggshell formation"/>
    <property type="evidence" value="ECO:0007669"/>
    <property type="project" value="InterPro"/>
</dbReference>
<comment type="function">
    <text evidence="1">This protein is one of many from the eggshell of the gypsy moth.</text>
</comment>
<evidence type="ECO:0000313" key="6">
    <source>
        <dbReference type="EMBL" id="PZC72305.1"/>
    </source>
</evidence>
<dbReference type="EMBL" id="KZ150197">
    <property type="protein sequence ID" value="PZC72305.1"/>
    <property type="molecule type" value="Genomic_DNA"/>
</dbReference>
<evidence type="ECO:0000313" key="7">
    <source>
        <dbReference type="Proteomes" id="UP000249218"/>
    </source>
</evidence>
<accession>A0A2W1BEU0</accession>